<reference evidence="1 2" key="1">
    <citation type="submission" date="2015-09" db="EMBL/GenBank/DDBJ databases">
        <title>Sorangium comparison.</title>
        <authorList>
            <person name="Zaburannyi N."/>
            <person name="Bunk B."/>
            <person name="Overmann J."/>
            <person name="Mueller R."/>
        </authorList>
    </citation>
    <scope>NUCLEOTIDE SEQUENCE [LARGE SCALE GENOMIC DNA]</scope>
    <source>
        <strain evidence="1 2">So ceGT47</strain>
    </source>
</reference>
<dbReference type="SUPFAM" id="SSF51556">
    <property type="entry name" value="Metallo-dependent hydrolases"/>
    <property type="match status" value="1"/>
</dbReference>
<dbReference type="InterPro" id="IPR008257">
    <property type="entry name" value="Pept_M19"/>
</dbReference>
<dbReference type="PANTHER" id="PTHR10443:SF12">
    <property type="entry name" value="DIPEPTIDASE"/>
    <property type="match status" value="1"/>
</dbReference>
<dbReference type="GO" id="GO:0006508">
    <property type="term" value="P:proteolysis"/>
    <property type="evidence" value="ECO:0007669"/>
    <property type="project" value="InterPro"/>
</dbReference>
<name>A0A4P2PVJ3_SORCE</name>
<dbReference type="RefSeq" id="WP_129345659.1">
    <property type="nucleotide sequence ID" value="NZ_CP012670.1"/>
</dbReference>
<proteinExistence type="predicted"/>
<dbReference type="Gene3D" id="3.20.20.140">
    <property type="entry name" value="Metal-dependent hydrolases"/>
    <property type="match status" value="1"/>
</dbReference>
<evidence type="ECO:0000313" key="1">
    <source>
        <dbReference type="EMBL" id="AUX20466.1"/>
    </source>
</evidence>
<dbReference type="EMBL" id="CP012670">
    <property type="protein sequence ID" value="AUX20466.1"/>
    <property type="molecule type" value="Genomic_DNA"/>
</dbReference>
<protein>
    <submittedName>
        <fullName evidence="1">Dipeptidase</fullName>
    </submittedName>
</protein>
<dbReference type="Proteomes" id="UP000295781">
    <property type="component" value="Chromosome"/>
</dbReference>
<dbReference type="PANTHER" id="PTHR10443">
    <property type="entry name" value="MICROSOMAL DIPEPTIDASE"/>
    <property type="match status" value="1"/>
</dbReference>
<dbReference type="GO" id="GO:0070573">
    <property type="term" value="F:metallodipeptidase activity"/>
    <property type="evidence" value="ECO:0007669"/>
    <property type="project" value="InterPro"/>
</dbReference>
<dbReference type="PROSITE" id="PS51365">
    <property type="entry name" value="RENAL_DIPEPTIDASE_2"/>
    <property type="match status" value="1"/>
</dbReference>
<dbReference type="AlphaFoldDB" id="A0A4P2PVJ3"/>
<organism evidence="1 2">
    <name type="scientific">Sorangium cellulosum</name>
    <name type="common">Polyangium cellulosum</name>
    <dbReference type="NCBI Taxonomy" id="56"/>
    <lineage>
        <taxon>Bacteria</taxon>
        <taxon>Pseudomonadati</taxon>
        <taxon>Myxococcota</taxon>
        <taxon>Polyangia</taxon>
        <taxon>Polyangiales</taxon>
        <taxon>Polyangiaceae</taxon>
        <taxon>Sorangium</taxon>
    </lineage>
</organism>
<dbReference type="OrthoDB" id="9804920at2"/>
<sequence>MSAGGRVRALLAVTCAAGALGAPRPTRGDPPGDGGRELPVQVVDLHVDVPWQVHFKGRDARLDEGHARREALAAGHYLGIVLPIYLPDRARAGGPQIEDAEAILGTIEAIVAANPVFLPLGAGRAEPGKISTFLSIEGAGAFAADIAQIDRFIARGVRLISPNHAKHTRLSSSATGAPAAFGLTELGARFCERVYAQGALIDVSHLSDAAFADLVPIAAAHGAPIVATHSNARAVADRPRNLTDEQLRIIGRTGGVAGLNFHAPFVNGTPKADLDDVVAQVAHMVRVAGVDHVAIGSDFDGGILPPKGLEDASALPALAARLRQRGMAREDVEKIFSRNALRILGWRPAAGGAAPPQR</sequence>
<dbReference type="Pfam" id="PF01244">
    <property type="entry name" value="Peptidase_M19"/>
    <property type="match status" value="1"/>
</dbReference>
<gene>
    <name evidence="1" type="ORF">SOCEGT47_009370</name>
</gene>
<evidence type="ECO:0000313" key="2">
    <source>
        <dbReference type="Proteomes" id="UP000295781"/>
    </source>
</evidence>
<accession>A0A4P2PVJ3</accession>
<dbReference type="InterPro" id="IPR032466">
    <property type="entry name" value="Metal_Hydrolase"/>
</dbReference>